<sequence length="445" mass="49103">VDVQRVPLRAGRTETLGERQAEVELPTLATKEDDRKLLGPRLVQALPENSVHRKLALRLPRVEGEPDAIVGEKGPENLGKQASSDAVDKVICPDMDVMDLIPDELRGIIFLVNANLDPSERATMVAALDDWKSDTAIDKVKYAWRAQVNYQEDDDEDDQLVYYEEDEFEQTEEAEAHYEEETANEEIETLEACAEDAEIYAQDAKRTFAEAKKMLAATTKKRSGYFPEVGIGQIPGKNIKDQRATAAAKSALRPPRPPGPQGGERPPMQQSTARRPHKGKGKGKSVKCLICQGPHQAADCPRRGNTGTDGNNMQMATQCFVDAVDAEQNNYSNEGDVQEAGQAGWAHEEMVGYTITDTGTSKSMIGMDLALANQETIVTETGLDQVEVDYTKKTNFTYAGGEKGQSIGRFGFEHPIALAEDKSKLWFDLVEKKSPILLGLDYLEK</sequence>
<comment type="caution">
    <text evidence="2">The sequence shown here is derived from an EMBL/GenBank/DDBJ whole genome shotgun (WGS) entry which is preliminary data.</text>
</comment>
<name>A0ABN9S2H6_9DINO</name>
<reference evidence="2" key="1">
    <citation type="submission" date="2023-10" db="EMBL/GenBank/DDBJ databases">
        <authorList>
            <person name="Chen Y."/>
            <person name="Shah S."/>
            <person name="Dougan E. K."/>
            <person name="Thang M."/>
            <person name="Chan C."/>
        </authorList>
    </citation>
    <scope>NUCLEOTIDE SEQUENCE [LARGE SCALE GENOMIC DNA]</scope>
</reference>
<gene>
    <name evidence="2" type="ORF">PCOR1329_LOCUS25941</name>
</gene>
<feature type="non-terminal residue" evidence="2">
    <location>
        <position position="1"/>
    </location>
</feature>
<dbReference type="Proteomes" id="UP001189429">
    <property type="component" value="Unassembled WGS sequence"/>
</dbReference>
<feature type="non-terminal residue" evidence="2">
    <location>
        <position position="445"/>
    </location>
</feature>
<protein>
    <submittedName>
        <fullName evidence="2">Uncharacterized protein</fullName>
    </submittedName>
</protein>
<feature type="region of interest" description="Disordered" evidence="1">
    <location>
        <begin position="232"/>
        <end position="285"/>
    </location>
</feature>
<organism evidence="2 3">
    <name type="scientific">Prorocentrum cordatum</name>
    <dbReference type="NCBI Taxonomy" id="2364126"/>
    <lineage>
        <taxon>Eukaryota</taxon>
        <taxon>Sar</taxon>
        <taxon>Alveolata</taxon>
        <taxon>Dinophyceae</taxon>
        <taxon>Prorocentrales</taxon>
        <taxon>Prorocentraceae</taxon>
        <taxon>Prorocentrum</taxon>
    </lineage>
</organism>
<proteinExistence type="predicted"/>
<evidence type="ECO:0000313" key="2">
    <source>
        <dbReference type="EMBL" id="CAK0825958.1"/>
    </source>
</evidence>
<evidence type="ECO:0000313" key="3">
    <source>
        <dbReference type="Proteomes" id="UP001189429"/>
    </source>
</evidence>
<keyword evidence="3" id="KW-1185">Reference proteome</keyword>
<accession>A0ABN9S2H6</accession>
<feature type="compositionally biased region" description="Basic residues" evidence="1">
    <location>
        <begin position="274"/>
        <end position="285"/>
    </location>
</feature>
<evidence type="ECO:0000256" key="1">
    <source>
        <dbReference type="SAM" id="MobiDB-lite"/>
    </source>
</evidence>
<dbReference type="EMBL" id="CAUYUJ010009136">
    <property type="protein sequence ID" value="CAK0825958.1"/>
    <property type="molecule type" value="Genomic_DNA"/>
</dbReference>